<dbReference type="EMBL" id="AP017315">
    <property type="protein sequence ID" value="BAU31252.1"/>
    <property type="molecule type" value="Genomic_DNA"/>
</dbReference>
<keyword evidence="2" id="KW-0813">Transport</keyword>
<feature type="signal peptide" evidence="1">
    <location>
        <begin position="1"/>
        <end position="23"/>
    </location>
</feature>
<gene>
    <name evidence="2" type="ORF">MalAC0309_0377</name>
</gene>
<dbReference type="Gene3D" id="3.40.190.10">
    <property type="entry name" value="Periplasmic binding protein-like II"/>
    <property type="match status" value="2"/>
</dbReference>
<dbReference type="InterPro" id="IPR050490">
    <property type="entry name" value="Bact_solute-bd_prot1"/>
</dbReference>
<reference evidence="3" key="1">
    <citation type="submission" date="2015-12" db="EMBL/GenBank/DDBJ databases">
        <authorList>
            <person name="Shamseldin A."/>
            <person name="Moawad H."/>
            <person name="Abd El-Rahim W.M."/>
            <person name="Sadowsky M.J."/>
        </authorList>
    </citation>
    <scope>NUCLEOTIDE SEQUENCE [LARGE SCALE GENOMIC DNA]</scope>
    <source>
        <strain evidence="3">JAM AC0309</strain>
    </source>
</reference>
<name>A0A0U5B5W2_9MICO</name>
<keyword evidence="2" id="KW-0762">Sugar transport</keyword>
<protein>
    <submittedName>
        <fullName evidence="2">ABC-type sugar transport system, periplasmic com ponent</fullName>
    </submittedName>
</protein>
<dbReference type="Pfam" id="PF01547">
    <property type="entry name" value="SBP_bac_1"/>
    <property type="match status" value="1"/>
</dbReference>
<dbReference type="KEGG" id="malk:MalAC0309_0377"/>
<reference evidence="2 3" key="2">
    <citation type="submission" date="2016-01" db="EMBL/GenBank/DDBJ databases">
        <title>Microcella alkaliphila JAM AC0309 whole genome shotgun sequence.</title>
        <authorList>
            <person name="Kurata A."/>
            <person name="Hirose Y."/>
            <person name="Kishimoto N."/>
            <person name="Kobayashi T."/>
        </authorList>
    </citation>
    <scope>NUCLEOTIDE SEQUENCE [LARGE SCALE GENOMIC DNA]</scope>
    <source>
        <strain evidence="2 3">JAM AC0309</strain>
    </source>
</reference>
<evidence type="ECO:0000313" key="3">
    <source>
        <dbReference type="Proteomes" id="UP000218965"/>
    </source>
</evidence>
<evidence type="ECO:0000313" key="2">
    <source>
        <dbReference type="EMBL" id="BAU31252.1"/>
    </source>
</evidence>
<proteinExistence type="predicted"/>
<dbReference type="PANTHER" id="PTHR43649">
    <property type="entry name" value="ARABINOSE-BINDING PROTEIN-RELATED"/>
    <property type="match status" value="1"/>
</dbReference>
<dbReference type="Proteomes" id="UP000218965">
    <property type="component" value="Chromosome"/>
</dbReference>
<dbReference type="SUPFAM" id="SSF53850">
    <property type="entry name" value="Periplasmic binding protein-like II"/>
    <property type="match status" value="1"/>
</dbReference>
<organism evidence="2 3">
    <name type="scientific">Microcella alkaliphila</name>
    <dbReference type="NCBI Taxonomy" id="279828"/>
    <lineage>
        <taxon>Bacteria</taxon>
        <taxon>Bacillati</taxon>
        <taxon>Actinomycetota</taxon>
        <taxon>Actinomycetes</taxon>
        <taxon>Micrococcales</taxon>
        <taxon>Microbacteriaceae</taxon>
        <taxon>Microcella</taxon>
    </lineage>
</organism>
<accession>A0A0U5B5W2</accession>
<dbReference type="InterPro" id="IPR006059">
    <property type="entry name" value="SBP"/>
</dbReference>
<dbReference type="PROSITE" id="PS51257">
    <property type="entry name" value="PROKAR_LIPOPROTEIN"/>
    <property type="match status" value="1"/>
</dbReference>
<dbReference type="AlphaFoldDB" id="A0A0U5B5W2"/>
<sequence>MNRRAPRRWAAIALSGLTIGALAACSPSADPGTGGNGGSGSGDEVVLTWWHNGTGEPLLGFWEDVAAEFEEANPGVRVDVTAYQNEELQRTLIPNQLRTGGGLDLYQQWGAGELAAQVEAGFVKDISAEVSERVDQMGGVVAPWQFDGATYGLPYNFGISGFWYNTELFAEAGIEGTPETLDELYDAIEALKAAGIVPIAVGAGDGWPAAHYWYHFVLKSCSPEILQEAQVSYTFDDPCFEEAGALLEEFIASEPFNPGFLATSAQQGAGSSAGQLATGAAAMELMGHWNPGVMGGILQEETGDENATPPEFLGWFNFPAIPGAQGDPTAALGGGDGFSCTAWSPPECTDLLNYITSVEVQTRFGEIGAGIPVTPGSEAGISDVNLLQVLEGLQASTYVQLWLDTAYGPTVGGAMNEAIVNLFGGQGSPTAIVDNMRNAAATL</sequence>
<dbReference type="PANTHER" id="PTHR43649:SF14">
    <property type="entry name" value="BLR3389 PROTEIN"/>
    <property type="match status" value="1"/>
</dbReference>
<keyword evidence="1" id="KW-0732">Signal</keyword>
<dbReference type="RefSeq" id="WP_096420334.1">
    <property type="nucleotide sequence ID" value="NZ_AP017315.1"/>
</dbReference>
<feature type="chain" id="PRO_5006855041" evidence="1">
    <location>
        <begin position="24"/>
        <end position="443"/>
    </location>
</feature>
<dbReference type="OrthoDB" id="8317736at2"/>
<evidence type="ECO:0000256" key="1">
    <source>
        <dbReference type="SAM" id="SignalP"/>
    </source>
</evidence>